<dbReference type="GO" id="GO:0106300">
    <property type="term" value="P:protein-DNA covalent cross-linking repair"/>
    <property type="evidence" value="ECO:0007669"/>
    <property type="project" value="InterPro"/>
</dbReference>
<dbReference type="RefSeq" id="WP_135987189.1">
    <property type="nucleotide sequence ID" value="NZ_JAASQM010000003.1"/>
</dbReference>
<dbReference type="Gene3D" id="3.90.1680.10">
    <property type="entry name" value="SOS response associated peptidase-like"/>
    <property type="match status" value="1"/>
</dbReference>
<dbReference type="InterPro" id="IPR036590">
    <property type="entry name" value="SRAP-like"/>
</dbReference>
<protein>
    <submittedName>
        <fullName evidence="2">DUF159 family protein</fullName>
    </submittedName>
</protein>
<sequence length="218" mass="24145">MSRLHSLRASIEEVCAFFGAEVAGQIVIPPDLTEGGQGLVMFEAGGRRRLRMMRWGFPRHIRDVRLQGKEADIIGLVADLTNPMWEQTVVDPRYRCIIPITHFGNPEGDPGKKTRTWFSVADQSIMAWAGFCRNIPDVGPCFAGMTMEANAAIPPTNDRMPVLLEPDEQARWLHGSIADVIGFQFRPPMAAERMTVLHTDDPWRSGGPPPAASQLGLL</sequence>
<dbReference type="SUPFAM" id="SSF143081">
    <property type="entry name" value="BB1717-like"/>
    <property type="match status" value="1"/>
</dbReference>
<accession>A0A4S1W8Y1</accession>
<dbReference type="Proteomes" id="UP000309848">
    <property type="component" value="Unassembled WGS sequence"/>
</dbReference>
<organism evidence="2 3">
    <name type="scientific">Sphingomonas naasensis</name>
    <dbReference type="NCBI Taxonomy" id="1344951"/>
    <lineage>
        <taxon>Bacteria</taxon>
        <taxon>Pseudomonadati</taxon>
        <taxon>Pseudomonadota</taxon>
        <taxon>Alphaproteobacteria</taxon>
        <taxon>Sphingomonadales</taxon>
        <taxon>Sphingomonadaceae</taxon>
        <taxon>Sphingomonas</taxon>
    </lineage>
</organism>
<dbReference type="GO" id="GO:0003697">
    <property type="term" value="F:single-stranded DNA binding"/>
    <property type="evidence" value="ECO:0007669"/>
    <property type="project" value="InterPro"/>
</dbReference>
<reference evidence="2 3" key="1">
    <citation type="submission" date="2019-04" db="EMBL/GenBank/DDBJ databases">
        <title>Sphingomonas psychrotolerans sp. nov., isolated from soil in the Tianshan Mountains, Xinjiang, China.</title>
        <authorList>
            <person name="Luo Y."/>
            <person name="Sheng H."/>
        </authorList>
    </citation>
    <scope>NUCLEOTIDE SEQUENCE [LARGE SCALE GENOMIC DNA]</scope>
    <source>
        <strain evidence="2 3">KIS18-15</strain>
    </source>
</reference>
<dbReference type="AlphaFoldDB" id="A0A4S1W8Y1"/>
<dbReference type="EMBL" id="SRXU01000010">
    <property type="protein sequence ID" value="TGX38285.1"/>
    <property type="molecule type" value="Genomic_DNA"/>
</dbReference>
<dbReference type="InterPro" id="IPR003738">
    <property type="entry name" value="SRAP"/>
</dbReference>
<dbReference type="OrthoDB" id="9782620at2"/>
<gene>
    <name evidence="2" type="ORF">E5A74_18870</name>
</gene>
<evidence type="ECO:0000256" key="1">
    <source>
        <dbReference type="SAM" id="MobiDB-lite"/>
    </source>
</evidence>
<dbReference type="Pfam" id="PF02586">
    <property type="entry name" value="SRAP"/>
    <property type="match status" value="1"/>
</dbReference>
<keyword evidence="3" id="KW-1185">Reference proteome</keyword>
<name>A0A4S1W8Y1_9SPHN</name>
<comment type="caution">
    <text evidence="2">The sequence shown here is derived from an EMBL/GenBank/DDBJ whole genome shotgun (WGS) entry which is preliminary data.</text>
</comment>
<feature type="region of interest" description="Disordered" evidence="1">
    <location>
        <begin position="199"/>
        <end position="218"/>
    </location>
</feature>
<evidence type="ECO:0000313" key="3">
    <source>
        <dbReference type="Proteomes" id="UP000309848"/>
    </source>
</evidence>
<evidence type="ECO:0000313" key="2">
    <source>
        <dbReference type="EMBL" id="TGX38285.1"/>
    </source>
</evidence>
<proteinExistence type="predicted"/>